<comment type="caution">
    <text evidence="2">The sequence shown here is derived from an EMBL/GenBank/DDBJ whole genome shotgun (WGS) entry which is preliminary data.</text>
</comment>
<gene>
    <name evidence="2" type="ORF">ENE75_20175</name>
</gene>
<dbReference type="EMBL" id="SACT01000008">
    <property type="protein sequence ID" value="RVT49393.1"/>
    <property type="molecule type" value="Genomic_DNA"/>
</dbReference>
<dbReference type="RefSeq" id="WP_128200144.1">
    <property type="nucleotide sequence ID" value="NZ_SACT01000008.1"/>
</dbReference>
<evidence type="ECO:0000313" key="3">
    <source>
        <dbReference type="Proteomes" id="UP000288178"/>
    </source>
</evidence>
<proteinExistence type="predicted"/>
<protein>
    <submittedName>
        <fullName evidence="2">Uncharacterized protein</fullName>
    </submittedName>
</protein>
<feature type="compositionally biased region" description="Low complexity" evidence="1">
    <location>
        <begin position="207"/>
        <end position="237"/>
    </location>
</feature>
<reference evidence="2 3" key="1">
    <citation type="submission" date="2019-01" db="EMBL/GenBank/DDBJ databases">
        <authorList>
            <person name="Chen W.-M."/>
        </authorList>
    </citation>
    <scope>NUCLEOTIDE SEQUENCE [LARGE SCALE GENOMIC DNA]</scope>
    <source>
        <strain evidence="2 3">ICH-3</strain>
    </source>
</reference>
<dbReference type="AlphaFoldDB" id="A0A3S2UMU9"/>
<keyword evidence="3" id="KW-1185">Reference proteome</keyword>
<evidence type="ECO:0000256" key="1">
    <source>
        <dbReference type="SAM" id="MobiDB-lite"/>
    </source>
</evidence>
<dbReference type="Proteomes" id="UP000288178">
    <property type="component" value="Unassembled WGS sequence"/>
</dbReference>
<sequence length="417" mass="44166">MTLLHPVRPVSATHTRTALTAVTAVLARWRRATTALLLGAGTALSAAPAAAQGMCPGEPLCREVPKFTATITEFRVSPNTRGNRPVHLAVRFTNRSSEPLVLGYVDRSAAAHDDRGNAYTLQNVRKITGIGRIERNRFDPKFTLGPGESADARMELNFHVGRNVIVGTAFDVELGVREIDPLPGQQYRLGREHALSWQSLRHGDGGQAPAGPGVAAATATGTTPPATGGAPAAASAGSDACASAPHCTVSGPVLARVVGVAPAAPQGNNQQVTVRISFQNLGDAPMILNYKQGTGIMLDDKGERYIVDARYRESVQGMPVSTRERASSQFMLAAGESRTAAFIFRRYVGRVPPGTVFAPQLAVEQYQLLPSNQLQLVREYALGFGEMRGGSASGASADLQQLGNAINALGELLKKRD</sequence>
<name>A0A3S2UMU9_9BURK</name>
<dbReference type="OrthoDB" id="9255735at2"/>
<feature type="region of interest" description="Disordered" evidence="1">
    <location>
        <begin position="200"/>
        <end position="237"/>
    </location>
</feature>
<evidence type="ECO:0000313" key="2">
    <source>
        <dbReference type="EMBL" id="RVT49393.1"/>
    </source>
</evidence>
<accession>A0A3S2UMU9</accession>
<organism evidence="2 3">
    <name type="scientific">Rubrivivax albus</name>
    <dbReference type="NCBI Taxonomy" id="2499835"/>
    <lineage>
        <taxon>Bacteria</taxon>
        <taxon>Pseudomonadati</taxon>
        <taxon>Pseudomonadota</taxon>
        <taxon>Betaproteobacteria</taxon>
        <taxon>Burkholderiales</taxon>
        <taxon>Sphaerotilaceae</taxon>
        <taxon>Rubrivivax</taxon>
    </lineage>
</organism>